<keyword evidence="2" id="KW-1185">Reference proteome</keyword>
<dbReference type="KEGG" id="acip:CBP36_21010"/>
<evidence type="ECO:0008006" key="3">
    <source>
        <dbReference type="Google" id="ProtNLM"/>
    </source>
</evidence>
<sequence>MPKAAESVASLPGSVRVSLEVLGDRLRIGRKRRKESLRAWALRMNVSVPTLVAMEKGDPRVSMGVYATALWLIGRDDALCELAAPEKDSQALAQEMLAIQNKGRRRNG</sequence>
<dbReference type="SUPFAM" id="SSF47413">
    <property type="entry name" value="lambda repressor-like DNA-binding domains"/>
    <property type="match status" value="1"/>
</dbReference>
<proteinExistence type="predicted"/>
<keyword evidence="1" id="KW-0614">Plasmid</keyword>
<dbReference type="OrthoDB" id="8906955at2"/>
<reference evidence="1" key="1">
    <citation type="submission" date="2017-05" db="EMBL/GenBank/DDBJ databases">
        <title>Polyphasic characterization of four soil-derived phenanthrene-degrading Acidovorax strains and proposal of Acidovorax phenanthrenivorans sp. nov.</title>
        <authorList>
            <person name="Singleton D."/>
            <person name="Lee J."/>
            <person name="Dickey A.N."/>
            <person name="Stroud A."/>
            <person name="Scholl E.H."/>
            <person name="Wright F.A."/>
            <person name="Aitken M.D."/>
        </authorList>
    </citation>
    <scope>NUCLEOTIDE SEQUENCE</scope>
    <source>
        <strain evidence="1">P4</strain>
        <plasmid evidence="1">pACP4.3</plasmid>
    </source>
</reference>
<evidence type="ECO:0000313" key="1">
    <source>
        <dbReference type="EMBL" id="ART61450.1"/>
    </source>
</evidence>
<protein>
    <recommendedName>
        <fullName evidence="3">DNA-binding protein</fullName>
    </recommendedName>
</protein>
<geneLocation type="plasmid" evidence="1 2">
    <name>pACP4.3</name>
</geneLocation>
<dbReference type="RefSeq" id="WP_086929155.1">
    <property type="nucleotide sequence ID" value="NZ_CP021369.1"/>
</dbReference>
<evidence type="ECO:0000313" key="2">
    <source>
        <dbReference type="Proteomes" id="UP000194440"/>
    </source>
</evidence>
<dbReference type="GO" id="GO:0003677">
    <property type="term" value="F:DNA binding"/>
    <property type="evidence" value="ECO:0007669"/>
    <property type="project" value="InterPro"/>
</dbReference>
<dbReference type="EMBL" id="CP021369">
    <property type="protein sequence ID" value="ART61450.1"/>
    <property type="molecule type" value="Genomic_DNA"/>
</dbReference>
<name>A0A240UKA3_9BURK</name>
<organism evidence="1 2">
    <name type="scientific">Acidovorax carolinensis</name>
    <dbReference type="NCBI Taxonomy" id="553814"/>
    <lineage>
        <taxon>Bacteria</taxon>
        <taxon>Pseudomonadati</taxon>
        <taxon>Pseudomonadota</taxon>
        <taxon>Betaproteobacteria</taxon>
        <taxon>Burkholderiales</taxon>
        <taxon>Comamonadaceae</taxon>
        <taxon>Acidovorax</taxon>
    </lineage>
</organism>
<gene>
    <name evidence="1" type="ORF">CBP36_21010</name>
</gene>
<dbReference type="Proteomes" id="UP000194440">
    <property type="component" value="Plasmid pACP4.3"/>
</dbReference>
<dbReference type="InterPro" id="IPR010982">
    <property type="entry name" value="Lambda_DNA-bd_dom_sf"/>
</dbReference>
<dbReference type="AlphaFoldDB" id="A0A240UKA3"/>
<accession>A0A240UKA3</accession>